<feature type="domain" description="Methyl-accepting transducer" evidence="11">
    <location>
        <begin position="273"/>
        <end position="509"/>
    </location>
</feature>
<dbReference type="SUPFAM" id="SSF58104">
    <property type="entry name" value="Methyl-accepting chemotaxis protein (MCP) signaling domain"/>
    <property type="match status" value="1"/>
</dbReference>
<comment type="caution">
    <text evidence="12">The sequence shown here is derived from an EMBL/GenBank/DDBJ whole genome shotgun (WGS) entry which is preliminary data.</text>
</comment>
<dbReference type="InterPro" id="IPR024478">
    <property type="entry name" value="HlyB_4HB_MCP"/>
</dbReference>
<dbReference type="Pfam" id="PF12729">
    <property type="entry name" value="4HB_MCP_1"/>
    <property type="match status" value="1"/>
</dbReference>
<dbReference type="GO" id="GO:0006935">
    <property type="term" value="P:chemotaxis"/>
    <property type="evidence" value="ECO:0007669"/>
    <property type="project" value="UniProtKB-ARBA"/>
</dbReference>
<evidence type="ECO:0000256" key="10">
    <source>
        <dbReference type="SAM" id="Phobius"/>
    </source>
</evidence>
<evidence type="ECO:0000313" key="12">
    <source>
        <dbReference type="EMBL" id="KPA90228.1"/>
    </source>
</evidence>
<organism evidence="12 13">
    <name type="scientific">Pseudomonas asplenii</name>
    <dbReference type="NCBI Taxonomy" id="53407"/>
    <lineage>
        <taxon>Bacteria</taxon>
        <taxon>Pseudomonadati</taxon>
        <taxon>Pseudomonadota</taxon>
        <taxon>Gammaproteobacteria</taxon>
        <taxon>Pseudomonadales</taxon>
        <taxon>Pseudomonadaceae</taxon>
        <taxon>Pseudomonas</taxon>
    </lineage>
</organism>
<sequence length="545" mass="58759">MPRSLTIAKRLGLGFGLVLSLLILVTLIGVNRVGLIDSTLTDVSDDSAVKQRYAINFRGSVHDRAIAIRDAVLVRDDAGLQTHLNNIEKLNADYQASAQPMDAIFARMGASDAERRLLDDIKSTERSTLALTSRLIELRRQGDMDKAQAFLLSDISPAYKEWLKRINALIDWEEASIGKQLAEVRTTASHFATLMLLVTTVAILLSVLVSALIIRNLKSTLGAEPEAVADAIRQLANGQLDGVIDTRHPNSVMGALKTSNRHLAETITQVRAVAHDLMGSSSQLLASSESNNEQMRVQTGETERMATAVNQMAATVHEIAAYAQNAAQASNAADQAVESGKQVVQTTASDMQRLAEVLDNAAESVGRVSHDSQAIENVVEVINSIAERTNLLALNAAIEAARAGEAGRGFAVVADEVRSLANRTQDSTREIREMVGQLQAGASDTAEIMRNSRELAQRTVEQTRVAEDALVRIRQEVGAINDMNAQIASASTQQGVATQEVSQNISRIHNAAVETSVGSNQVALSSRELSALADNLTRKVSFFRV</sequence>
<dbReference type="EMBL" id="JSYZ01000011">
    <property type="protein sequence ID" value="KPA90228.1"/>
    <property type="molecule type" value="Genomic_DNA"/>
</dbReference>
<dbReference type="GO" id="GO:0007165">
    <property type="term" value="P:signal transduction"/>
    <property type="evidence" value="ECO:0007669"/>
    <property type="project" value="UniProtKB-KW"/>
</dbReference>
<comment type="similarity">
    <text evidence="8">Belongs to the methyl-accepting chemotaxis (MCP) protein family.</text>
</comment>
<reference evidence="12 13" key="1">
    <citation type="journal article" date="2015" name="PLoS ONE">
        <title>Rice-Infecting Pseudomonas Genomes Are Highly Accessorized and Harbor Multiple Putative Virulence Mechanisms to Cause Sheath Brown Rot.</title>
        <authorList>
            <person name="Quibod I.L."/>
            <person name="Grande G."/>
            <person name="Oreiro E.G."/>
            <person name="Borja F.N."/>
            <person name="Dossa G.S."/>
            <person name="Mauleon R."/>
            <person name="Cruz C.V."/>
            <person name="Oliva R."/>
        </authorList>
    </citation>
    <scope>NUCLEOTIDE SEQUENCE [LARGE SCALE GENOMIC DNA]</scope>
    <source>
        <strain evidence="12 13">IRRI 6609</strain>
    </source>
</reference>
<evidence type="ECO:0000256" key="9">
    <source>
        <dbReference type="PROSITE-ProRule" id="PRU00284"/>
    </source>
</evidence>
<keyword evidence="7 9" id="KW-0807">Transducer</keyword>
<evidence type="ECO:0000256" key="2">
    <source>
        <dbReference type="ARBA" id="ARBA00022475"/>
    </source>
</evidence>
<proteinExistence type="inferred from homology"/>
<dbReference type="Pfam" id="PF00015">
    <property type="entry name" value="MCPsignal"/>
    <property type="match status" value="1"/>
</dbReference>
<dbReference type="PATRIC" id="fig|50340.43.peg.659"/>
<comment type="subcellular location">
    <subcellularLocation>
        <location evidence="1">Cell membrane</location>
        <topology evidence="1">Multi-pass membrane protein</topology>
    </subcellularLocation>
</comment>
<evidence type="ECO:0000256" key="7">
    <source>
        <dbReference type="ARBA" id="ARBA00023224"/>
    </source>
</evidence>
<evidence type="ECO:0000256" key="6">
    <source>
        <dbReference type="ARBA" id="ARBA00023136"/>
    </source>
</evidence>
<keyword evidence="4 10" id="KW-0812">Transmembrane</keyword>
<protein>
    <submittedName>
        <fullName evidence="12">Methyl-accepting chemotaxis protein</fullName>
    </submittedName>
</protein>
<evidence type="ECO:0000256" key="4">
    <source>
        <dbReference type="ARBA" id="ARBA00022692"/>
    </source>
</evidence>
<dbReference type="InterPro" id="IPR004089">
    <property type="entry name" value="MCPsignal_dom"/>
</dbReference>
<dbReference type="CDD" id="cd11386">
    <property type="entry name" value="MCP_signal"/>
    <property type="match status" value="1"/>
</dbReference>
<dbReference type="STRING" id="50340.PF66_03362"/>
<name>A0A0N0VJS0_9PSED</name>
<dbReference type="AlphaFoldDB" id="A0A0N0VJS0"/>
<dbReference type="RefSeq" id="WP_054059535.1">
    <property type="nucleotide sequence ID" value="NZ_JSYZ01000011.1"/>
</dbReference>
<keyword evidence="3" id="KW-0488">Methylation</keyword>
<dbReference type="FunFam" id="1.10.287.950:FF:000001">
    <property type="entry name" value="Methyl-accepting chemotaxis sensory transducer"/>
    <property type="match status" value="1"/>
</dbReference>
<evidence type="ECO:0000256" key="5">
    <source>
        <dbReference type="ARBA" id="ARBA00022989"/>
    </source>
</evidence>
<dbReference type="PROSITE" id="PS50111">
    <property type="entry name" value="CHEMOTAXIS_TRANSDUC_2"/>
    <property type="match status" value="1"/>
</dbReference>
<dbReference type="Proteomes" id="UP000037931">
    <property type="component" value="Unassembled WGS sequence"/>
</dbReference>
<feature type="transmembrane region" description="Helical" evidence="10">
    <location>
        <begin position="191"/>
        <end position="214"/>
    </location>
</feature>
<accession>A0A0N0VJS0</accession>
<keyword evidence="6 10" id="KW-0472">Membrane</keyword>
<dbReference type="OrthoDB" id="2489132at2"/>
<dbReference type="SMART" id="SM00283">
    <property type="entry name" value="MA"/>
    <property type="match status" value="1"/>
</dbReference>
<dbReference type="CDD" id="cd19411">
    <property type="entry name" value="MCP2201-like_sensor"/>
    <property type="match status" value="1"/>
</dbReference>
<evidence type="ECO:0000313" key="13">
    <source>
        <dbReference type="Proteomes" id="UP000037931"/>
    </source>
</evidence>
<evidence type="ECO:0000256" key="3">
    <source>
        <dbReference type="ARBA" id="ARBA00022481"/>
    </source>
</evidence>
<feature type="transmembrane region" description="Helical" evidence="10">
    <location>
        <begin position="12"/>
        <end position="30"/>
    </location>
</feature>
<keyword evidence="2" id="KW-1003">Cell membrane</keyword>
<evidence type="ECO:0000256" key="1">
    <source>
        <dbReference type="ARBA" id="ARBA00004651"/>
    </source>
</evidence>
<dbReference type="PANTHER" id="PTHR32089">
    <property type="entry name" value="METHYL-ACCEPTING CHEMOTAXIS PROTEIN MCPB"/>
    <property type="match status" value="1"/>
</dbReference>
<keyword evidence="5 10" id="KW-1133">Transmembrane helix</keyword>
<dbReference type="GO" id="GO:0005886">
    <property type="term" value="C:plasma membrane"/>
    <property type="evidence" value="ECO:0007669"/>
    <property type="project" value="UniProtKB-SubCell"/>
</dbReference>
<dbReference type="Gene3D" id="1.10.287.950">
    <property type="entry name" value="Methyl-accepting chemotaxis protein"/>
    <property type="match status" value="1"/>
</dbReference>
<evidence type="ECO:0000259" key="11">
    <source>
        <dbReference type="PROSITE" id="PS50111"/>
    </source>
</evidence>
<dbReference type="PANTHER" id="PTHR32089:SF119">
    <property type="entry name" value="METHYL-ACCEPTING CHEMOTAXIS PROTEIN CTPL"/>
    <property type="match status" value="1"/>
</dbReference>
<keyword evidence="13" id="KW-1185">Reference proteome</keyword>
<gene>
    <name evidence="12" type="ORF">PF66_03362</name>
</gene>
<dbReference type="InterPro" id="IPR047347">
    <property type="entry name" value="YvaQ-like_sensor"/>
</dbReference>
<evidence type="ECO:0000256" key="8">
    <source>
        <dbReference type="ARBA" id="ARBA00029447"/>
    </source>
</evidence>